<dbReference type="InterPro" id="IPR002347">
    <property type="entry name" value="SDR_fam"/>
</dbReference>
<organism evidence="4 5">
    <name type="scientific">Jimgerdemannia flammicorona</name>
    <dbReference type="NCBI Taxonomy" id="994334"/>
    <lineage>
        <taxon>Eukaryota</taxon>
        <taxon>Fungi</taxon>
        <taxon>Fungi incertae sedis</taxon>
        <taxon>Mucoromycota</taxon>
        <taxon>Mucoromycotina</taxon>
        <taxon>Endogonomycetes</taxon>
        <taxon>Endogonales</taxon>
        <taxon>Endogonaceae</taxon>
        <taxon>Jimgerdemannia</taxon>
    </lineage>
</organism>
<sequence length="283" mass="30216">MKNPRAFLSVTGGARGLGLEMMRALAEAGASVACVDMLLDEGQTSTEAIHKEFGVKVTNWKCDVRIPAEVTEVFGKIAKEHGSIDICVTSAGIAHIAPAEDYKAEDWKNVLDINLHGTFFCSGQVSIRPLQPSAICSTSFSQLFIVLHPSSSRHMLAQGKGGNIILIASICGQIVAQPQPQAAYQASKGAVIMLAKQLAGEWAQHGIRVNSMSPGYIETALTHGFLNSVENGAEIKETWERLTPLKRMGQPSEIKAAVVYLASGASSYVTGSNLVLDGGYTVW</sequence>
<dbReference type="GO" id="GO:0050664">
    <property type="term" value="F:oxidoreductase activity, acting on NAD(P)H, oxygen as acceptor"/>
    <property type="evidence" value="ECO:0007669"/>
    <property type="project" value="TreeGrafter"/>
</dbReference>
<dbReference type="EMBL" id="RBNJ01001207">
    <property type="protein sequence ID" value="RUS33436.1"/>
    <property type="molecule type" value="Genomic_DNA"/>
</dbReference>
<dbReference type="InterPro" id="IPR036291">
    <property type="entry name" value="NAD(P)-bd_dom_sf"/>
</dbReference>
<dbReference type="Pfam" id="PF00106">
    <property type="entry name" value="adh_short"/>
    <property type="match status" value="1"/>
</dbReference>
<dbReference type="PANTHER" id="PTHR43008:SF4">
    <property type="entry name" value="CHAIN DEHYDROGENASE, PUTATIVE (AFU_ORTHOLOGUE AFUA_4G08710)-RELATED"/>
    <property type="match status" value="1"/>
</dbReference>
<dbReference type="AlphaFoldDB" id="A0A433QUL1"/>
<evidence type="ECO:0000256" key="3">
    <source>
        <dbReference type="RuleBase" id="RU000363"/>
    </source>
</evidence>
<evidence type="ECO:0000313" key="4">
    <source>
        <dbReference type="EMBL" id="RUS33436.1"/>
    </source>
</evidence>
<keyword evidence="5" id="KW-1185">Reference proteome</keyword>
<evidence type="ECO:0000256" key="2">
    <source>
        <dbReference type="ARBA" id="ARBA00023002"/>
    </source>
</evidence>
<dbReference type="Proteomes" id="UP000274822">
    <property type="component" value="Unassembled WGS sequence"/>
</dbReference>
<dbReference type="Gene3D" id="3.40.50.720">
    <property type="entry name" value="NAD(P)-binding Rossmann-like Domain"/>
    <property type="match status" value="1"/>
</dbReference>
<dbReference type="SUPFAM" id="SSF51735">
    <property type="entry name" value="NAD(P)-binding Rossmann-fold domains"/>
    <property type="match status" value="1"/>
</dbReference>
<name>A0A433QUL1_9FUNG</name>
<protein>
    <submittedName>
        <fullName evidence="4">Putative short-chain dehydrogenase</fullName>
    </submittedName>
</protein>
<evidence type="ECO:0000256" key="1">
    <source>
        <dbReference type="ARBA" id="ARBA00006484"/>
    </source>
</evidence>
<comment type="caution">
    <text evidence="4">The sequence shown here is derived from an EMBL/GenBank/DDBJ whole genome shotgun (WGS) entry which is preliminary data.</text>
</comment>
<dbReference type="PRINTS" id="PR00080">
    <property type="entry name" value="SDRFAMILY"/>
</dbReference>
<dbReference type="Pfam" id="PF13561">
    <property type="entry name" value="adh_short_C2"/>
    <property type="match status" value="1"/>
</dbReference>
<dbReference type="GO" id="GO:0016616">
    <property type="term" value="F:oxidoreductase activity, acting on the CH-OH group of donors, NAD or NADP as acceptor"/>
    <property type="evidence" value="ECO:0007669"/>
    <property type="project" value="UniProtKB-ARBA"/>
</dbReference>
<dbReference type="PRINTS" id="PR00081">
    <property type="entry name" value="GDHRDH"/>
</dbReference>
<comment type="similarity">
    <text evidence="1 3">Belongs to the short-chain dehydrogenases/reductases (SDR) family.</text>
</comment>
<dbReference type="PANTHER" id="PTHR43008">
    <property type="entry name" value="BENZIL REDUCTASE"/>
    <property type="match status" value="1"/>
</dbReference>
<reference evidence="4 5" key="1">
    <citation type="journal article" date="2018" name="New Phytol.">
        <title>Phylogenomics of Endogonaceae and evolution of mycorrhizas within Mucoromycota.</title>
        <authorList>
            <person name="Chang Y."/>
            <person name="Desiro A."/>
            <person name="Na H."/>
            <person name="Sandor L."/>
            <person name="Lipzen A."/>
            <person name="Clum A."/>
            <person name="Barry K."/>
            <person name="Grigoriev I.V."/>
            <person name="Martin F.M."/>
            <person name="Stajich J.E."/>
            <person name="Smith M.E."/>
            <person name="Bonito G."/>
            <person name="Spatafora J.W."/>
        </authorList>
    </citation>
    <scope>NUCLEOTIDE SEQUENCE [LARGE SCALE GENOMIC DNA]</scope>
    <source>
        <strain evidence="4 5">AD002</strain>
    </source>
</reference>
<proteinExistence type="inferred from homology"/>
<accession>A0A433QUL1</accession>
<keyword evidence="2" id="KW-0560">Oxidoreductase</keyword>
<gene>
    <name evidence="4" type="ORF">BC938DRAFT_471691</name>
</gene>
<evidence type="ECO:0000313" key="5">
    <source>
        <dbReference type="Proteomes" id="UP000274822"/>
    </source>
</evidence>